<keyword evidence="4" id="KW-1185">Reference proteome</keyword>
<feature type="compositionally biased region" description="Pro residues" evidence="1">
    <location>
        <begin position="86"/>
        <end position="96"/>
    </location>
</feature>
<feature type="region of interest" description="Disordered" evidence="1">
    <location>
        <begin position="82"/>
        <end position="107"/>
    </location>
</feature>
<comment type="caution">
    <text evidence="3">The sequence shown here is derived from an EMBL/GenBank/DDBJ whole genome shotgun (WGS) entry which is preliminary data.</text>
</comment>
<dbReference type="AlphaFoldDB" id="A0A8J3IMY8"/>
<sequence length="185" mass="20490">MKLRGTATDKLADVIQMLQLVHRTGLLRVQRAVDNGVEEGSITFQDGQVMDANAGATQGSDAYKRLMTWTTCNFVFEALPSSASPSLPPTSAPPARPATGNITRPLPAYTREPPVAYSGVPYRVWPVGEVLPDFQRLGLSRVHRQLFLLIDGRRTVYELMNLIRRHPQEVSAMLTDLEYAGLVKQ</sequence>
<evidence type="ECO:0000313" key="3">
    <source>
        <dbReference type="EMBL" id="GHO94519.1"/>
    </source>
</evidence>
<dbReference type="Pfam" id="PF14332">
    <property type="entry name" value="DUF4388"/>
    <property type="match status" value="1"/>
</dbReference>
<dbReference type="InterPro" id="IPR025497">
    <property type="entry name" value="PatA-like_N"/>
</dbReference>
<dbReference type="RefSeq" id="WP_220205252.1">
    <property type="nucleotide sequence ID" value="NZ_BNJK01000001.1"/>
</dbReference>
<evidence type="ECO:0000313" key="4">
    <source>
        <dbReference type="Proteomes" id="UP000597444"/>
    </source>
</evidence>
<accession>A0A8J3IMY8</accession>
<name>A0A8J3IMY8_9CHLR</name>
<organism evidence="3 4">
    <name type="scientific">Reticulibacter mediterranei</name>
    <dbReference type="NCBI Taxonomy" id="2778369"/>
    <lineage>
        <taxon>Bacteria</taxon>
        <taxon>Bacillati</taxon>
        <taxon>Chloroflexota</taxon>
        <taxon>Ktedonobacteria</taxon>
        <taxon>Ktedonobacterales</taxon>
        <taxon>Reticulibacteraceae</taxon>
        <taxon>Reticulibacter</taxon>
    </lineage>
</organism>
<feature type="domain" description="PatA-like N-terminal" evidence="2">
    <location>
        <begin position="11"/>
        <end position="82"/>
    </location>
</feature>
<proteinExistence type="predicted"/>
<dbReference type="Proteomes" id="UP000597444">
    <property type="component" value="Unassembled WGS sequence"/>
</dbReference>
<dbReference type="EMBL" id="BNJK01000001">
    <property type="protein sequence ID" value="GHO94519.1"/>
    <property type="molecule type" value="Genomic_DNA"/>
</dbReference>
<evidence type="ECO:0000256" key="1">
    <source>
        <dbReference type="SAM" id="MobiDB-lite"/>
    </source>
</evidence>
<gene>
    <name evidence="3" type="ORF">KSF_045670</name>
</gene>
<protein>
    <recommendedName>
        <fullName evidence="2">PatA-like N-terminal domain-containing protein</fullName>
    </recommendedName>
</protein>
<reference evidence="3" key="1">
    <citation type="submission" date="2020-10" db="EMBL/GenBank/DDBJ databases">
        <title>Taxonomic study of unclassified bacteria belonging to the class Ktedonobacteria.</title>
        <authorList>
            <person name="Yabe S."/>
            <person name="Wang C.M."/>
            <person name="Zheng Y."/>
            <person name="Sakai Y."/>
            <person name="Cavaletti L."/>
            <person name="Monciardini P."/>
            <person name="Donadio S."/>
        </authorList>
    </citation>
    <scope>NUCLEOTIDE SEQUENCE</scope>
    <source>
        <strain evidence="3">ID150040</strain>
    </source>
</reference>
<evidence type="ECO:0000259" key="2">
    <source>
        <dbReference type="Pfam" id="PF14332"/>
    </source>
</evidence>